<evidence type="ECO:0000256" key="7">
    <source>
        <dbReference type="ARBA" id="ARBA00023010"/>
    </source>
</evidence>
<comment type="function">
    <text evidence="9">Essential subunit of the Sec protein translocation channel SecYEG. Clamps together the 2 halves of SecY. May contact the channel plug during translocation.</text>
</comment>
<evidence type="ECO:0000256" key="6">
    <source>
        <dbReference type="ARBA" id="ARBA00022989"/>
    </source>
</evidence>
<evidence type="ECO:0000256" key="9">
    <source>
        <dbReference type="HAMAP-Rule" id="MF_00422"/>
    </source>
</evidence>
<evidence type="ECO:0000313" key="10">
    <source>
        <dbReference type="EMBL" id="AQQ71340.1"/>
    </source>
</evidence>
<evidence type="ECO:0000256" key="8">
    <source>
        <dbReference type="ARBA" id="ARBA00023136"/>
    </source>
</evidence>
<keyword evidence="6 9" id="KW-1133">Transmembrane helix</keyword>
<dbReference type="InterPro" id="IPR001901">
    <property type="entry name" value="Translocase_SecE/Sec61-g"/>
</dbReference>
<name>A0A1Q2MF92_9BACT</name>
<feature type="transmembrane region" description="Helical" evidence="9">
    <location>
        <begin position="93"/>
        <end position="114"/>
    </location>
</feature>
<dbReference type="PROSITE" id="PS51257">
    <property type="entry name" value="PROKAR_LIPOPROTEIN"/>
    <property type="match status" value="1"/>
</dbReference>
<dbReference type="GO" id="GO:0009306">
    <property type="term" value="P:protein secretion"/>
    <property type="evidence" value="ECO:0007669"/>
    <property type="project" value="UniProtKB-UniRule"/>
</dbReference>
<dbReference type="Gene3D" id="1.20.5.1030">
    <property type="entry name" value="Preprotein translocase secy subunit"/>
    <property type="match status" value="1"/>
</dbReference>
<dbReference type="EMBL" id="CP019646">
    <property type="protein sequence ID" value="AQQ71340.1"/>
    <property type="molecule type" value="Genomic_DNA"/>
</dbReference>
<reference evidence="11" key="1">
    <citation type="submission" date="2017-02" db="EMBL/GenBank/DDBJ databases">
        <title>Comparative genomics and description of representatives of a novel lineage of planctomycetes thriving in anoxic sediments.</title>
        <authorList>
            <person name="Spring S."/>
            <person name="Bunk B."/>
            <person name="Sproer C."/>
        </authorList>
    </citation>
    <scope>NUCLEOTIDE SEQUENCE [LARGE SCALE GENOMIC DNA]</scope>
    <source>
        <strain evidence="11">SM-Chi-D1</strain>
    </source>
</reference>
<dbReference type="GO" id="GO:0043952">
    <property type="term" value="P:protein transport by the Sec complex"/>
    <property type="evidence" value="ECO:0007669"/>
    <property type="project" value="UniProtKB-UniRule"/>
</dbReference>
<evidence type="ECO:0000256" key="3">
    <source>
        <dbReference type="ARBA" id="ARBA00022475"/>
    </source>
</evidence>
<keyword evidence="2 9" id="KW-0813">Transport</keyword>
<dbReference type="PANTHER" id="PTHR33910:SF1">
    <property type="entry name" value="PROTEIN TRANSLOCASE SUBUNIT SECE"/>
    <property type="match status" value="1"/>
</dbReference>
<evidence type="ECO:0000256" key="5">
    <source>
        <dbReference type="ARBA" id="ARBA00022927"/>
    </source>
</evidence>
<evidence type="ECO:0000256" key="4">
    <source>
        <dbReference type="ARBA" id="ARBA00022692"/>
    </source>
</evidence>
<proteinExistence type="inferred from homology"/>
<dbReference type="HAMAP" id="MF_00422">
    <property type="entry name" value="SecE"/>
    <property type="match status" value="1"/>
</dbReference>
<dbReference type="GO" id="GO:0006605">
    <property type="term" value="P:protein targeting"/>
    <property type="evidence" value="ECO:0007669"/>
    <property type="project" value="UniProtKB-UniRule"/>
</dbReference>
<dbReference type="AlphaFoldDB" id="A0A1Q2MF92"/>
<dbReference type="GO" id="GO:0065002">
    <property type="term" value="P:intracellular protein transmembrane transport"/>
    <property type="evidence" value="ECO:0007669"/>
    <property type="project" value="UniProtKB-UniRule"/>
</dbReference>
<dbReference type="InterPro" id="IPR005807">
    <property type="entry name" value="SecE_bac"/>
</dbReference>
<comment type="subunit">
    <text evidence="9">Component of the Sec protein translocase complex. Heterotrimer consisting of SecY, SecE and SecG subunits. The heterotrimers can form oligomers, although 1 heterotrimer is thought to be able to translocate proteins. Interacts with the ribosome. Interacts with SecDF, and other proteins may be involved. Interacts with SecA.</text>
</comment>
<dbReference type="Pfam" id="PF00584">
    <property type="entry name" value="SecE"/>
    <property type="match status" value="1"/>
</dbReference>
<keyword evidence="8 9" id="KW-0472">Membrane</keyword>
<gene>
    <name evidence="9" type="primary">secE</name>
    <name evidence="10" type="ORF">SMSP2_01711</name>
</gene>
<dbReference type="InterPro" id="IPR038379">
    <property type="entry name" value="SecE_sf"/>
</dbReference>
<evidence type="ECO:0000256" key="2">
    <source>
        <dbReference type="ARBA" id="ARBA00022448"/>
    </source>
</evidence>
<keyword evidence="7 9" id="KW-0811">Translocation</keyword>
<comment type="subcellular location">
    <subcellularLocation>
        <location evidence="1">Membrane</location>
    </subcellularLocation>
</comment>
<dbReference type="PANTHER" id="PTHR33910">
    <property type="entry name" value="PROTEIN TRANSLOCASE SUBUNIT SECE"/>
    <property type="match status" value="1"/>
</dbReference>
<dbReference type="GO" id="GO:0008320">
    <property type="term" value="F:protein transmembrane transporter activity"/>
    <property type="evidence" value="ECO:0007669"/>
    <property type="project" value="UniProtKB-UniRule"/>
</dbReference>
<accession>A0A1Q2MF92</accession>
<keyword evidence="4 9" id="KW-0812">Transmembrane</keyword>
<feature type="transmembrane region" description="Helical" evidence="9">
    <location>
        <begin position="12"/>
        <end position="34"/>
    </location>
</feature>
<keyword evidence="3 9" id="KW-1003">Cell membrane</keyword>
<dbReference type="RefSeq" id="WP_222566308.1">
    <property type="nucleotide sequence ID" value="NZ_CP019646.1"/>
</dbReference>
<keyword evidence="5 9" id="KW-0653">Protein transport</keyword>
<dbReference type="KEGG" id="pbas:SMSP2_01711"/>
<evidence type="ECO:0000256" key="1">
    <source>
        <dbReference type="ARBA" id="ARBA00004370"/>
    </source>
</evidence>
<sequence length="129" mass="14505">MQLYLYKKGQGYYTRLWGAIACFALAAIGCYRMYQILTGTTNNPWVYTIIPAAILAVITFCIYWLQNRPKVADFLITAESELKKVTWSSKDQIITSTIVVLAVVVILALLLGGIDVLFRLVFTVIGLYN</sequence>
<keyword evidence="11" id="KW-1185">Reference proteome</keyword>
<organism evidence="10 11">
    <name type="scientific">Limihaloglobus sulfuriphilus</name>
    <dbReference type="NCBI Taxonomy" id="1851148"/>
    <lineage>
        <taxon>Bacteria</taxon>
        <taxon>Pseudomonadati</taxon>
        <taxon>Planctomycetota</taxon>
        <taxon>Phycisphaerae</taxon>
        <taxon>Sedimentisphaerales</taxon>
        <taxon>Sedimentisphaeraceae</taxon>
        <taxon>Limihaloglobus</taxon>
    </lineage>
</organism>
<dbReference type="NCBIfam" id="TIGR00964">
    <property type="entry name" value="secE_bact"/>
    <property type="match status" value="1"/>
</dbReference>
<feature type="transmembrane region" description="Helical" evidence="9">
    <location>
        <begin position="46"/>
        <end position="65"/>
    </location>
</feature>
<comment type="similarity">
    <text evidence="9">Belongs to the SecE/SEC61-gamma family.</text>
</comment>
<comment type="caution">
    <text evidence="9">Lacks conserved residue(s) required for the propagation of feature annotation.</text>
</comment>
<protein>
    <recommendedName>
        <fullName evidence="9">Protein translocase subunit SecE</fullName>
    </recommendedName>
</protein>
<evidence type="ECO:0000313" key="11">
    <source>
        <dbReference type="Proteomes" id="UP000188181"/>
    </source>
</evidence>
<dbReference type="GO" id="GO:0005886">
    <property type="term" value="C:plasma membrane"/>
    <property type="evidence" value="ECO:0007669"/>
    <property type="project" value="UniProtKB-UniRule"/>
</dbReference>
<dbReference type="Proteomes" id="UP000188181">
    <property type="component" value="Chromosome"/>
</dbReference>
<dbReference type="STRING" id="1851148.SMSP2_01711"/>